<dbReference type="PRINTS" id="PR00193">
    <property type="entry name" value="MYOSINHEAVY"/>
</dbReference>
<dbReference type="PROSITE" id="PS00107">
    <property type="entry name" value="PROTEIN_KINASE_ATP"/>
    <property type="match status" value="1"/>
</dbReference>
<sequence>MERGLGNEGLDLDKLEDPGEKYELQEILGAGVNAKVYAATDKNSGHKVAIKVQKVTNENKSSVEEEYKILRDLSSHPNLPDFYGVYKHSEGNKNYVWFVMELCEGGPVIDLIRALHRQAKKMNELHIAFILKETIKAIQKLHENHVIHRDIKGSNILLTKNGEVKLVDFGISKELSSTLGRCLTSIGSPSWMAPEVVECKGNKTAYDNRADVWALGITAIELGDGKAPFQDMHPTSALFQIVRNPPPTLYRPANWTQNYNDFIAECLEKNPEHRPYLMEIMEHPFITQLPENDFHLNAELKSLLENVTSEDLANRSTEISIRKGYLKKGPSLDEEPMCVADMAALEKITEDNIIEQLEARYRKNDTYTFIGDVLLFLNPNKLLDIYGYQFYSKYKFKSRSDNEPHIFSIADSAYQNMLHHNTPQHIVISGEIMSGKTQQFKHIINHLLFLGWNGKQISDKIKKAVEVIQAFGNAATPLHDNSTRHALYTQITFSNSGKISGAIFWLYQLEKWRVTGNRSPYHANFHIFYYLYDGLSSEGNLETYMLEREKSYCYFRREISEEDVDHKAPLGPRDRPETNAACFRKLKESLTALQFEESEQDLIWKILAAIILLGEIEYKEDEDGNADIKDVDVVDKVASLLEIDGKRLTWALCNYCVIEKDTAARRKHSISEAIAARNVLAQTLYARVVDWIINLINYKMSLLRAVYGDHHFIGILDIFGFECYDENGLEQLFVNALNEQLQYYYNQKIFISEIEEEEEEEIQLKKFQFYNNRDTMDELFNKPNGLMRILDEANKLNMDSEYIIDALDKKSEGSRILSCGEEEFFVAHYTGKVRYQTTTMCTKNRDFLPPELTEILRCSANNNIKQLFTNKLNRTGNLTINTSNIITSMGVVKKKSWGSALLADPNRTARPYNTASKGEFSQTRGIRTAAAIFKSTSLEILKSLASGSSYFVRCIRTDLQGTPGGFQQGIIRQQLRALSVIDTAKARQLGYSHRITFAECLDRYQFLAFDFDEEVEKTRDNCRLLMIRLKLEGWYLGNSKVFLKYYNEEYLSRMYETQVKKIVKVQSMLRAFLAKRNVANKKLKSTPSITESANELIAMSDEQAAIIIQKNIKGYVARKKYGPLINVSTGKLDDETVFFIRRYFNRWKAKSIFQVLILYRAAKYQEFIYFCQQVHLYNQNVVSSLRTIKQEKVQVKNIDIKGDQQIYIGEETPTVWKIPFRIKDYPYCESSHLRDTVAVPIGNDEDLPWDEPFKTLDKGCQTNFSIKEEETFPNSKKKNERFNNFISTPYNRDPKTAEKNYKEQTYKYIEDQYEDEKSDYNTKEELEEKENDEQDNNVVKCKSPQPDSTMCKSPRQKGMKSPHRNEPNCLSMIEEEAKTCSVVMNETATTNGDIHLPLNRSSESKSPYREKLEKQNQLKFNPIAELELKGKQIPRNDPSNDDEPPFNFQAMLRKTNYNRNSLRRETTTSFSPKTSSVITSNGSTITSSLHTIESPLSQQKKCVLINDHATDKPHSLYSSPAKTQSNDKKSASLQSSGVISSPHESPTFQKSSRASPIKESANVASLQSPQKAVKSPTKQTENNLSGSIATTSKNRDANEQYNKNHNNSLESNYRTEAPKEAKSRNNSTKKSKNFLRHDSFDSVKLLIGVAKDLEKETKATANGIDERDMNIKTEILPGLVVVGGPATDL</sequence>
<comment type="similarity">
    <text evidence="21">Belongs to the TRAFAC class myosin-kinesin ATPase superfamily. Myosin family.</text>
</comment>
<feature type="region of interest" description="Disordered" evidence="23">
    <location>
        <begin position="1310"/>
        <end position="1368"/>
    </location>
</feature>
<dbReference type="OrthoDB" id="6108017at2759"/>
<evidence type="ECO:0000256" key="15">
    <source>
        <dbReference type="ARBA" id="ARBA00023203"/>
    </source>
</evidence>
<dbReference type="PROSITE" id="PS00108">
    <property type="entry name" value="PROTEIN_KINASE_ST"/>
    <property type="match status" value="1"/>
</dbReference>
<evidence type="ECO:0000256" key="7">
    <source>
        <dbReference type="ARBA" id="ARBA00022606"/>
    </source>
</evidence>
<evidence type="ECO:0000256" key="2">
    <source>
        <dbReference type="ARBA" id="ARBA00004316"/>
    </source>
</evidence>
<keyword evidence="27" id="KW-1185">Reference proteome</keyword>
<dbReference type="Gene3D" id="1.10.510.10">
    <property type="entry name" value="Transferase(Phosphotransferase) domain 1"/>
    <property type="match status" value="1"/>
</dbReference>
<evidence type="ECO:0000256" key="23">
    <source>
        <dbReference type="SAM" id="MobiDB-lite"/>
    </source>
</evidence>
<evidence type="ECO:0000256" key="6">
    <source>
        <dbReference type="ARBA" id="ARBA00022527"/>
    </source>
</evidence>
<evidence type="ECO:0000256" key="18">
    <source>
        <dbReference type="ARBA" id="ARBA00023305"/>
    </source>
</evidence>
<dbReference type="PROSITE" id="PS51456">
    <property type="entry name" value="MYOSIN_MOTOR"/>
    <property type="match status" value="1"/>
</dbReference>
<dbReference type="SMART" id="SM00242">
    <property type="entry name" value="MYSc"/>
    <property type="match status" value="1"/>
</dbReference>
<dbReference type="GO" id="GO:0003779">
    <property type="term" value="F:actin binding"/>
    <property type="evidence" value="ECO:0007669"/>
    <property type="project" value="UniProtKB-KW"/>
</dbReference>
<feature type="compositionally biased region" description="Polar residues" evidence="23">
    <location>
        <begin position="1562"/>
        <end position="1592"/>
    </location>
</feature>
<dbReference type="Pfam" id="PF00069">
    <property type="entry name" value="Pkinase"/>
    <property type="match status" value="1"/>
</dbReference>
<evidence type="ECO:0000256" key="14">
    <source>
        <dbReference type="ARBA" id="ARBA00023175"/>
    </source>
</evidence>
<dbReference type="GO" id="GO:0005737">
    <property type="term" value="C:cytoplasm"/>
    <property type="evidence" value="ECO:0007669"/>
    <property type="project" value="UniProtKB-ARBA"/>
</dbReference>
<dbReference type="InterPro" id="IPR000048">
    <property type="entry name" value="IQ_motif_EF-hand-BS"/>
</dbReference>
<keyword evidence="8" id="KW-0808">Transferase</keyword>
<dbReference type="InterPro" id="IPR027417">
    <property type="entry name" value="P-loop_NTPase"/>
</dbReference>
<dbReference type="GO" id="GO:0004674">
    <property type="term" value="F:protein serine/threonine kinase activity"/>
    <property type="evidence" value="ECO:0007669"/>
    <property type="project" value="UniProtKB-KW"/>
</dbReference>
<dbReference type="PROSITE" id="PS50011">
    <property type="entry name" value="PROTEIN_KINASE_DOM"/>
    <property type="match status" value="1"/>
</dbReference>
<evidence type="ECO:0000256" key="10">
    <source>
        <dbReference type="ARBA" id="ARBA00022741"/>
    </source>
</evidence>
<evidence type="ECO:0000256" key="21">
    <source>
        <dbReference type="PROSITE-ProRule" id="PRU00782"/>
    </source>
</evidence>
<feature type="domain" description="Protein kinase" evidence="24">
    <location>
        <begin position="22"/>
        <end position="286"/>
    </location>
</feature>
<feature type="region of interest" description="Actin-binding" evidence="21">
    <location>
        <begin position="937"/>
        <end position="959"/>
    </location>
</feature>
<dbReference type="InterPro" id="IPR011009">
    <property type="entry name" value="Kinase-like_dom_sf"/>
</dbReference>
<accession>A0A9P0E406</accession>
<dbReference type="Gene3D" id="6.20.240.20">
    <property type="match status" value="1"/>
</dbReference>
<feature type="domain" description="Myosin motor" evidence="25">
    <location>
        <begin position="337"/>
        <end position="1059"/>
    </location>
</feature>
<feature type="compositionally biased region" description="Polar residues" evidence="23">
    <location>
        <begin position="1531"/>
        <end position="1554"/>
    </location>
</feature>
<comment type="catalytic activity">
    <reaction evidence="19">
        <text>L-threonyl-[protein] + ATP = O-phospho-L-threonyl-[protein] + ADP + H(+)</text>
        <dbReference type="Rhea" id="RHEA:46608"/>
        <dbReference type="Rhea" id="RHEA-COMP:11060"/>
        <dbReference type="Rhea" id="RHEA-COMP:11605"/>
        <dbReference type="ChEBI" id="CHEBI:15378"/>
        <dbReference type="ChEBI" id="CHEBI:30013"/>
        <dbReference type="ChEBI" id="CHEBI:30616"/>
        <dbReference type="ChEBI" id="CHEBI:61977"/>
        <dbReference type="ChEBI" id="CHEBI:456216"/>
        <dbReference type="EC" id="2.7.11.1"/>
    </reaction>
</comment>
<keyword evidence="5" id="KW-0963">Cytoplasm</keyword>
<evidence type="ECO:0000256" key="1">
    <source>
        <dbReference type="ARBA" id="ARBA00004245"/>
    </source>
</evidence>
<dbReference type="GO" id="GO:0030832">
    <property type="term" value="P:regulation of actin filament length"/>
    <property type="evidence" value="ECO:0007669"/>
    <property type="project" value="TreeGrafter"/>
</dbReference>
<evidence type="ECO:0000256" key="11">
    <source>
        <dbReference type="ARBA" id="ARBA00022777"/>
    </source>
</evidence>
<dbReference type="Gene3D" id="3.40.850.10">
    <property type="entry name" value="Kinesin motor domain"/>
    <property type="match status" value="1"/>
</dbReference>
<keyword evidence="7" id="KW-0716">Sensory transduction</keyword>
<feature type="binding site" evidence="21">
    <location>
        <begin position="430"/>
        <end position="437"/>
    </location>
    <ligand>
        <name>ATP</name>
        <dbReference type="ChEBI" id="CHEBI:30616"/>
    </ligand>
</feature>
<keyword evidence="15 21" id="KW-0009">Actin-binding</keyword>
<dbReference type="InterPro" id="IPR008271">
    <property type="entry name" value="Ser/Thr_kinase_AS"/>
</dbReference>
<evidence type="ECO:0000256" key="3">
    <source>
        <dbReference type="ARBA" id="ARBA00006998"/>
    </source>
</evidence>
<evidence type="ECO:0000259" key="24">
    <source>
        <dbReference type="PROSITE" id="PS50011"/>
    </source>
</evidence>
<dbReference type="GO" id="GO:0000146">
    <property type="term" value="F:microfilament motor activity"/>
    <property type="evidence" value="ECO:0007669"/>
    <property type="project" value="TreeGrafter"/>
</dbReference>
<dbReference type="Pfam" id="PF00063">
    <property type="entry name" value="Myosin_head"/>
    <property type="match status" value="1"/>
</dbReference>
<reference evidence="26" key="1">
    <citation type="submission" date="2022-01" db="EMBL/GenBank/DDBJ databases">
        <authorList>
            <person name="King R."/>
        </authorList>
    </citation>
    <scope>NUCLEOTIDE SEQUENCE</scope>
</reference>
<evidence type="ECO:0000256" key="4">
    <source>
        <dbReference type="ARBA" id="ARBA00012513"/>
    </source>
</evidence>
<dbReference type="SMART" id="SM00220">
    <property type="entry name" value="S_TKc"/>
    <property type="match status" value="1"/>
</dbReference>
<dbReference type="GO" id="GO:0016459">
    <property type="term" value="C:myosin complex"/>
    <property type="evidence" value="ECO:0007669"/>
    <property type="project" value="UniProtKB-KW"/>
</dbReference>
<keyword evidence="17" id="KW-0966">Cell projection</keyword>
<evidence type="ECO:0000256" key="5">
    <source>
        <dbReference type="ARBA" id="ARBA00022490"/>
    </source>
</evidence>
<dbReference type="InterPro" id="IPR001609">
    <property type="entry name" value="Myosin_head_motor_dom-like"/>
</dbReference>
<organism evidence="26 27">
    <name type="scientific">Nezara viridula</name>
    <name type="common">Southern green stink bug</name>
    <name type="synonym">Cimex viridulus</name>
    <dbReference type="NCBI Taxonomy" id="85310"/>
    <lineage>
        <taxon>Eukaryota</taxon>
        <taxon>Metazoa</taxon>
        <taxon>Ecdysozoa</taxon>
        <taxon>Arthropoda</taxon>
        <taxon>Hexapoda</taxon>
        <taxon>Insecta</taxon>
        <taxon>Pterygota</taxon>
        <taxon>Neoptera</taxon>
        <taxon>Paraneoptera</taxon>
        <taxon>Hemiptera</taxon>
        <taxon>Heteroptera</taxon>
        <taxon>Panheteroptera</taxon>
        <taxon>Pentatomomorpha</taxon>
        <taxon>Pentatomoidea</taxon>
        <taxon>Pentatomidae</taxon>
        <taxon>Pentatominae</taxon>
        <taxon>Nezara</taxon>
    </lineage>
</organism>
<dbReference type="GO" id="GO:0042995">
    <property type="term" value="C:cell projection"/>
    <property type="evidence" value="ECO:0007669"/>
    <property type="project" value="UniProtKB-SubCell"/>
</dbReference>
<feature type="compositionally biased region" description="Polar residues" evidence="23">
    <location>
        <begin position="1467"/>
        <end position="1482"/>
    </location>
</feature>
<evidence type="ECO:0000313" key="26">
    <source>
        <dbReference type="EMBL" id="CAH1389423.1"/>
    </source>
</evidence>
<proteinExistence type="inferred from homology"/>
<dbReference type="Gene3D" id="1.20.5.190">
    <property type="match status" value="1"/>
</dbReference>
<gene>
    <name evidence="26" type="ORF">NEZAVI_LOCUS833</name>
</gene>
<feature type="binding site" evidence="22">
    <location>
        <position position="51"/>
    </location>
    <ligand>
        <name>ATP</name>
        <dbReference type="ChEBI" id="CHEBI:30616"/>
    </ligand>
</feature>
<evidence type="ECO:0000256" key="12">
    <source>
        <dbReference type="ARBA" id="ARBA00022840"/>
    </source>
</evidence>
<feature type="region of interest" description="Disordered" evidence="23">
    <location>
        <begin position="1456"/>
        <end position="1482"/>
    </location>
</feature>
<dbReference type="GO" id="GO:0007601">
    <property type="term" value="P:visual perception"/>
    <property type="evidence" value="ECO:0007669"/>
    <property type="project" value="UniProtKB-KW"/>
</dbReference>
<keyword evidence="18" id="KW-0844">Vision</keyword>
<dbReference type="SUPFAM" id="SSF52540">
    <property type="entry name" value="P-loop containing nucleoside triphosphate hydrolases"/>
    <property type="match status" value="1"/>
</dbReference>
<keyword evidence="12 21" id="KW-0067">ATP-binding</keyword>
<evidence type="ECO:0000256" key="19">
    <source>
        <dbReference type="ARBA" id="ARBA00047899"/>
    </source>
</evidence>
<dbReference type="Gene3D" id="1.10.10.820">
    <property type="match status" value="1"/>
</dbReference>
<dbReference type="SUPFAM" id="SSF56112">
    <property type="entry name" value="Protein kinase-like (PK-like)"/>
    <property type="match status" value="1"/>
</dbReference>
<dbReference type="GO" id="GO:0005524">
    <property type="term" value="F:ATP binding"/>
    <property type="evidence" value="ECO:0007669"/>
    <property type="project" value="UniProtKB-UniRule"/>
</dbReference>
<dbReference type="InterPro" id="IPR017441">
    <property type="entry name" value="Protein_kinase_ATP_BS"/>
</dbReference>
<evidence type="ECO:0000259" key="25">
    <source>
        <dbReference type="PROSITE" id="PS51456"/>
    </source>
</evidence>
<dbReference type="EC" id="2.7.11.1" evidence="4"/>
<evidence type="ECO:0000256" key="9">
    <source>
        <dbReference type="ARBA" id="ARBA00022737"/>
    </source>
</evidence>
<dbReference type="SMART" id="SM00015">
    <property type="entry name" value="IQ"/>
    <property type="match status" value="2"/>
</dbReference>
<keyword evidence="13 21" id="KW-0518">Myosin</keyword>
<evidence type="ECO:0000256" key="8">
    <source>
        <dbReference type="ARBA" id="ARBA00022679"/>
    </source>
</evidence>
<evidence type="ECO:0000256" key="20">
    <source>
        <dbReference type="ARBA" id="ARBA00048679"/>
    </source>
</evidence>
<evidence type="ECO:0000313" key="27">
    <source>
        <dbReference type="Proteomes" id="UP001152798"/>
    </source>
</evidence>
<dbReference type="Proteomes" id="UP001152798">
    <property type="component" value="Chromosome 1"/>
</dbReference>
<keyword evidence="16" id="KW-0206">Cytoskeleton</keyword>
<dbReference type="PANTHER" id="PTHR46256:SF2">
    <property type="entry name" value="NEITHER INACTIVATION NOR AFTERPOTENTIAL PROTEIN C"/>
    <property type="match status" value="1"/>
</dbReference>
<comment type="subcellular location">
    <subcellularLocation>
        <location evidence="2">Cell projection</location>
    </subcellularLocation>
    <subcellularLocation>
        <location evidence="1">Cytoplasm</location>
        <location evidence="1">Cytoskeleton</location>
    </subcellularLocation>
</comment>
<evidence type="ECO:0000256" key="13">
    <source>
        <dbReference type="ARBA" id="ARBA00023123"/>
    </source>
</evidence>
<keyword evidence="10 21" id="KW-0547">Nucleotide-binding</keyword>
<keyword evidence="6" id="KW-0723">Serine/threonine-protein kinase</keyword>
<dbReference type="Gene3D" id="1.20.120.720">
    <property type="entry name" value="Myosin VI head, motor domain, U50 subdomain"/>
    <property type="match status" value="1"/>
</dbReference>
<comment type="similarity">
    <text evidence="3">In the C-terminal section; belongs to the TRAFAC class myosin-kinesin ATPase superfamily. Myosin family.</text>
</comment>
<feature type="compositionally biased region" description="Polar residues" evidence="23">
    <location>
        <begin position="1599"/>
        <end position="1614"/>
    </location>
</feature>
<dbReference type="InterPro" id="IPR036961">
    <property type="entry name" value="Kinesin_motor_dom_sf"/>
</dbReference>
<dbReference type="PROSITE" id="PS50096">
    <property type="entry name" value="IQ"/>
    <property type="match status" value="2"/>
</dbReference>
<dbReference type="Pfam" id="PF00612">
    <property type="entry name" value="IQ"/>
    <property type="match status" value="1"/>
</dbReference>
<dbReference type="InterPro" id="IPR000719">
    <property type="entry name" value="Prot_kinase_dom"/>
</dbReference>
<dbReference type="Gene3D" id="1.20.58.530">
    <property type="match status" value="1"/>
</dbReference>
<keyword evidence="11" id="KW-0418">Kinase</keyword>
<keyword evidence="9" id="KW-0677">Repeat</keyword>
<dbReference type="EMBL" id="OV725077">
    <property type="protein sequence ID" value="CAH1389423.1"/>
    <property type="molecule type" value="Genomic_DNA"/>
</dbReference>
<evidence type="ECO:0000256" key="17">
    <source>
        <dbReference type="ARBA" id="ARBA00023273"/>
    </source>
</evidence>
<keyword evidence="14 21" id="KW-0505">Motor protein</keyword>
<evidence type="ECO:0000256" key="22">
    <source>
        <dbReference type="PROSITE-ProRule" id="PRU10141"/>
    </source>
</evidence>
<name>A0A9P0E406_NEZVI</name>
<dbReference type="InterPro" id="IPR052409">
    <property type="entry name" value="Myosin-III_kinase_activity"/>
</dbReference>
<protein>
    <recommendedName>
        <fullName evidence="4">non-specific serine/threonine protein kinase</fullName>
        <ecNumber evidence="4">2.7.11.1</ecNumber>
    </recommendedName>
</protein>
<dbReference type="PANTHER" id="PTHR46256">
    <property type="entry name" value="AGAP011099-PA"/>
    <property type="match status" value="1"/>
</dbReference>
<comment type="catalytic activity">
    <reaction evidence="20">
        <text>L-seryl-[protein] + ATP = O-phospho-L-seryl-[protein] + ADP + H(+)</text>
        <dbReference type="Rhea" id="RHEA:17989"/>
        <dbReference type="Rhea" id="RHEA-COMP:9863"/>
        <dbReference type="Rhea" id="RHEA-COMP:11604"/>
        <dbReference type="ChEBI" id="CHEBI:15378"/>
        <dbReference type="ChEBI" id="CHEBI:29999"/>
        <dbReference type="ChEBI" id="CHEBI:30616"/>
        <dbReference type="ChEBI" id="CHEBI:83421"/>
        <dbReference type="ChEBI" id="CHEBI:456216"/>
        <dbReference type="EC" id="2.7.11.1"/>
    </reaction>
</comment>
<evidence type="ECO:0000256" key="16">
    <source>
        <dbReference type="ARBA" id="ARBA00023212"/>
    </source>
</evidence>
<feature type="region of interest" description="Disordered" evidence="23">
    <location>
        <begin position="1512"/>
        <end position="1634"/>
    </location>
</feature>